<keyword evidence="7" id="KW-1185">Reference proteome</keyword>
<evidence type="ECO:0000259" key="5">
    <source>
        <dbReference type="PROSITE" id="PS50263"/>
    </source>
</evidence>
<dbReference type="GO" id="GO:0005739">
    <property type="term" value="C:mitochondrion"/>
    <property type="evidence" value="ECO:0007669"/>
    <property type="project" value="TreeGrafter"/>
</dbReference>
<comment type="caution">
    <text evidence="6">The sequence shown here is derived from an EMBL/GenBank/DDBJ whole genome shotgun (WGS) entry which is preliminary data.</text>
</comment>
<organism evidence="6 7">
    <name type="scientific">Araneus ventricosus</name>
    <name type="common">Orbweaver spider</name>
    <name type="synonym">Epeira ventricosa</name>
    <dbReference type="NCBI Taxonomy" id="182803"/>
    <lineage>
        <taxon>Eukaryota</taxon>
        <taxon>Metazoa</taxon>
        <taxon>Ecdysozoa</taxon>
        <taxon>Arthropoda</taxon>
        <taxon>Chelicerata</taxon>
        <taxon>Arachnida</taxon>
        <taxon>Araneae</taxon>
        <taxon>Araneomorphae</taxon>
        <taxon>Entelegynae</taxon>
        <taxon>Araneoidea</taxon>
        <taxon>Araneidae</taxon>
        <taxon>Araneus</taxon>
    </lineage>
</organism>
<protein>
    <recommendedName>
        <fullName evidence="2">omega-amidase</fullName>
        <ecNumber evidence="2">3.5.1.3</ecNumber>
    </recommendedName>
    <alternativeName>
        <fullName evidence="3">Nitrilase homolog 2</fullName>
    </alternativeName>
</protein>
<dbReference type="EC" id="3.5.1.3" evidence="2"/>
<dbReference type="GO" id="GO:0006107">
    <property type="term" value="P:oxaloacetate metabolic process"/>
    <property type="evidence" value="ECO:0007669"/>
    <property type="project" value="TreeGrafter"/>
</dbReference>
<evidence type="ECO:0000313" key="7">
    <source>
        <dbReference type="Proteomes" id="UP000499080"/>
    </source>
</evidence>
<dbReference type="PANTHER" id="PTHR23088:SF30">
    <property type="entry name" value="OMEGA-AMIDASE NIT2"/>
    <property type="match status" value="1"/>
</dbReference>
<dbReference type="OrthoDB" id="10250282at2759"/>
<evidence type="ECO:0000256" key="3">
    <source>
        <dbReference type="ARBA" id="ARBA00041576"/>
    </source>
</evidence>
<dbReference type="EMBL" id="BGPR01034501">
    <property type="protein sequence ID" value="GBO08900.1"/>
    <property type="molecule type" value="Genomic_DNA"/>
</dbReference>
<dbReference type="Proteomes" id="UP000499080">
    <property type="component" value="Unassembled WGS sequence"/>
</dbReference>
<dbReference type="Pfam" id="PF00795">
    <property type="entry name" value="CN_hydrolase"/>
    <property type="match status" value="1"/>
</dbReference>
<dbReference type="PROSITE" id="PS50263">
    <property type="entry name" value="CN_HYDROLASE"/>
    <property type="match status" value="1"/>
</dbReference>
<dbReference type="GO" id="GO:0006528">
    <property type="term" value="P:asparagine metabolic process"/>
    <property type="evidence" value="ECO:0007669"/>
    <property type="project" value="TreeGrafter"/>
</dbReference>
<evidence type="ECO:0000256" key="2">
    <source>
        <dbReference type="ARBA" id="ARBA00039118"/>
    </source>
</evidence>
<dbReference type="InterPro" id="IPR036526">
    <property type="entry name" value="C-N_Hydrolase_sf"/>
</dbReference>
<accession>A0A4Y2UBE6</accession>
<dbReference type="InterPro" id="IPR003010">
    <property type="entry name" value="C-N_Hydrolase"/>
</dbReference>
<evidence type="ECO:0000313" key="6">
    <source>
        <dbReference type="EMBL" id="GBO08900.1"/>
    </source>
</evidence>
<dbReference type="SUPFAM" id="SSF56317">
    <property type="entry name" value="Carbon-nitrogen hydrolase"/>
    <property type="match status" value="1"/>
</dbReference>
<gene>
    <name evidence="6" type="primary">Nit2_3</name>
    <name evidence="6" type="ORF">AVEN_97504_1</name>
</gene>
<dbReference type="PANTHER" id="PTHR23088">
    <property type="entry name" value="NITRILASE-RELATED"/>
    <property type="match status" value="1"/>
</dbReference>
<comment type="catalytic activity">
    <reaction evidence="1">
        <text>2-oxoglutaramate + H2O = 2-oxoglutarate + NH4(+)</text>
        <dbReference type="Rhea" id="RHEA:32963"/>
        <dbReference type="ChEBI" id="CHEBI:15377"/>
        <dbReference type="ChEBI" id="CHEBI:16769"/>
        <dbReference type="ChEBI" id="CHEBI:16810"/>
        <dbReference type="ChEBI" id="CHEBI:28938"/>
        <dbReference type="EC" id="3.5.1.3"/>
    </reaction>
    <physiologicalReaction direction="left-to-right" evidence="1">
        <dbReference type="Rhea" id="RHEA:32964"/>
    </physiologicalReaction>
</comment>
<feature type="domain" description="CN hydrolase" evidence="5">
    <location>
        <begin position="1"/>
        <end position="95"/>
    </location>
</feature>
<evidence type="ECO:0000256" key="4">
    <source>
        <dbReference type="ARBA" id="ARBA00048745"/>
    </source>
</evidence>
<dbReference type="GO" id="GO:0006541">
    <property type="term" value="P:glutamine metabolic process"/>
    <property type="evidence" value="ECO:0007669"/>
    <property type="project" value="TreeGrafter"/>
</dbReference>
<sequence>MNVGPYPSKECFNAPYGVNYFNQYAESIPGCTSDMLSKNAKENNVHFIGGTFPERDDGKLFNTCLAYGPDGKLLAKHRKGYIFSRCDGLHNPEVP</sequence>
<comment type="catalytic activity">
    <reaction evidence="4">
        <text>2-oxosuccinamate + H2O = oxaloacetate + NH4(+)</text>
        <dbReference type="Rhea" id="RHEA:59412"/>
        <dbReference type="ChEBI" id="CHEBI:15377"/>
        <dbReference type="ChEBI" id="CHEBI:16452"/>
        <dbReference type="ChEBI" id="CHEBI:28938"/>
        <dbReference type="ChEBI" id="CHEBI:57735"/>
        <dbReference type="EC" id="3.5.1.3"/>
    </reaction>
    <physiologicalReaction direction="left-to-right" evidence="4">
        <dbReference type="Rhea" id="RHEA:59413"/>
    </physiologicalReaction>
</comment>
<dbReference type="Gene3D" id="3.60.110.10">
    <property type="entry name" value="Carbon-nitrogen hydrolase"/>
    <property type="match status" value="1"/>
</dbReference>
<dbReference type="GO" id="GO:0050152">
    <property type="term" value="F:omega-amidase activity"/>
    <property type="evidence" value="ECO:0007669"/>
    <property type="project" value="UniProtKB-EC"/>
</dbReference>
<proteinExistence type="predicted"/>
<dbReference type="AlphaFoldDB" id="A0A4Y2UBE6"/>
<evidence type="ECO:0000256" key="1">
    <source>
        <dbReference type="ARBA" id="ARBA00036637"/>
    </source>
</evidence>
<reference evidence="6 7" key="1">
    <citation type="journal article" date="2019" name="Sci. Rep.">
        <title>Orb-weaving spider Araneus ventricosus genome elucidates the spidroin gene catalogue.</title>
        <authorList>
            <person name="Kono N."/>
            <person name="Nakamura H."/>
            <person name="Ohtoshi R."/>
            <person name="Moran D.A.P."/>
            <person name="Shinohara A."/>
            <person name="Yoshida Y."/>
            <person name="Fujiwara M."/>
            <person name="Mori M."/>
            <person name="Tomita M."/>
            <person name="Arakawa K."/>
        </authorList>
    </citation>
    <scope>NUCLEOTIDE SEQUENCE [LARGE SCALE GENOMIC DNA]</scope>
</reference>
<name>A0A4Y2UBE6_ARAVE</name>